<evidence type="ECO:0000259" key="2">
    <source>
        <dbReference type="PROSITE" id="PS50240"/>
    </source>
</evidence>
<dbReference type="InterPro" id="IPR001254">
    <property type="entry name" value="Trypsin_dom"/>
</dbReference>
<dbReference type="Pfam" id="PF00089">
    <property type="entry name" value="Trypsin"/>
    <property type="match status" value="1"/>
</dbReference>
<dbReference type="EMBL" id="JAMKFB020000018">
    <property type="protein sequence ID" value="KAL0168827.1"/>
    <property type="molecule type" value="Genomic_DNA"/>
</dbReference>
<evidence type="ECO:0000313" key="4">
    <source>
        <dbReference type="Proteomes" id="UP001529510"/>
    </source>
</evidence>
<dbReference type="SUPFAM" id="SSF50494">
    <property type="entry name" value="Trypsin-like serine proteases"/>
    <property type="match status" value="1"/>
</dbReference>
<evidence type="ECO:0000313" key="3">
    <source>
        <dbReference type="EMBL" id="KAL0168827.1"/>
    </source>
</evidence>
<feature type="non-terminal residue" evidence="3">
    <location>
        <position position="70"/>
    </location>
</feature>
<name>A0ABD0P420_CIRMR</name>
<dbReference type="Proteomes" id="UP001529510">
    <property type="component" value="Unassembled WGS sequence"/>
</dbReference>
<proteinExistence type="predicted"/>
<accession>A0ABD0P420</accession>
<keyword evidence="1" id="KW-1015">Disulfide bond</keyword>
<keyword evidence="4" id="KW-1185">Reference proteome</keyword>
<dbReference type="PROSITE" id="PS50240">
    <property type="entry name" value="TRYPSIN_DOM"/>
    <property type="match status" value="1"/>
</dbReference>
<sequence length="70" mass="7900">QKATKRYLKQIIPHPYYNAYTYDNDIALMELDSPVTYSETIRPICLPSSETIFPTGETVSISGWGATREG</sequence>
<dbReference type="Gene3D" id="2.40.10.10">
    <property type="entry name" value="Trypsin-like serine proteases"/>
    <property type="match status" value="1"/>
</dbReference>
<gene>
    <name evidence="3" type="ORF">M9458_037049</name>
</gene>
<dbReference type="InterPro" id="IPR043504">
    <property type="entry name" value="Peptidase_S1_PA_chymotrypsin"/>
</dbReference>
<dbReference type="PANTHER" id="PTHR24252">
    <property type="entry name" value="ACROSIN-RELATED"/>
    <property type="match status" value="1"/>
</dbReference>
<protein>
    <recommendedName>
        <fullName evidence="2">Peptidase S1 domain-containing protein</fullName>
    </recommendedName>
</protein>
<dbReference type="AlphaFoldDB" id="A0ABD0P420"/>
<comment type="caution">
    <text evidence="3">The sequence shown here is derived from an EMBL/GenBank/DDBJ whole genome shotgun (WGS) entry which is preliminary data.</text>
</comment>
<feature type="domain" description="Peptidase S1" evidence="2">
    <location>
        <begin position="1"/>
        <end position="70"/>
    </location>
</feature>
<feature type="non-terminal residue" evidence="3">
    <location>
        <position position="1"/>
    </location>
</feature>
<dbReference type="PANTHER" id="PTHR24252:SF7">
    <property type="entry name" value="HYALIN"/>
    <property type="match status" value="1"/>
</dbReference>
<evidence type="ECO:0000256" key="1">
    <source>
        <dbReference type="ARBA" id="ARBA00023157"/>
    </source>
</evidence>
<dbReference type="InterPro" id="IPR009003">
    <property type="entry name" value="Peptidase_S1_PA"/>
</dbReference>
<organism evidence="3 4">
    <name type="scientific">Cirrhinus mrigala</name>
    <name type="common">Mrigala</name>
    <dbReference type="NCBI Taxonomy" id="683832"/>
    <lineage>
        <taxon>Eukaryota</taxon>
        <taxon>Metazoa</taxon>
        <taxon>Chordata</taxon>
        <taxon>Craniata</taxon>
        <taxon>Vertebrata</taxon>
        <taxon>Euteleostomi</taxon>
        <taxon>Actinopterygii</taxon>
        <taxon>Neopterygii</taxon>
        <taxon>Teleostei</taxon>
        <taxon>Ostariophysi</taxon>
        <taxon>Cypriniformes</taxon>
        <taxon>Cyprinidae</taxon>
        <taxon>Labeoninae</taxon>
        <taxon>Labeonini</taxon>
        <taxon>Cirrhinus</taxon>
    </lineage>
</organism>
<reference evidence="3 4" key="1">
    <citation type="submission" date="2024-05" db="EMBL/GenBank/DDBJ databases">
        <title>Genome sequencing and assembly of Indian major carp, Cirrhinus mrigala (Hamilton, 1822).</title>
        <authorList>
            <person name="Mohindra V."/>
            <person name="Chowdhury L.M."/>
            <person name="Lal K."/>
            <person name="Jena J.K."/>
        </authorList>
    </citation>
    <scope>NUCLEOTIDE SEQUENCE [LARGE SCALE GENOMIC DNA]</scope>
    <source>
        <strain evidence="3">CM1030</strain>
        <tissue evidence="3">Blood</tissue>
    </source>
</reference>